<gene>
    <name evidence="2" type="ORF">RND71_012131</name>
</gene>
<evidence type="ECO:0000313" key="3">
    <source>
        <dbReference type="Proteomes" id="UP001291623"/>
    </source>
</evidence>
<protein>
    <submittedName>
        <fullName evidence="2">Uncharacterized protein</fullName>
    </submittedName>
</protein>
<accession>A0AAE1SCM6</accession>
<evidence type="ECO:0000313" key="2">
    <source>
        <dbReference type="EMBL" id="KAK4368339.1"/>
    </source>
</evidence>
<name>A0AAE1SCM6_9SOLA</name>
<keyword evidence="1" id="KW-0472">Membrane</keyword>
<keyword evidence="1" id="KW-0812">Transmembrane</keyword>
<feature type="transmembrane region" description="Helical" evidence="1">
    <location>
        <begin position="59"/>
        <end position="79"/>
    </location>
</feature>
<evidence type="ECO:0000256" key="1">
    <source>
        <dbReference type="SAM" id="Phobius"/>
    </source>
</evidence>
<keyword evidence="1" id="KW-1133">Transmembrane helix</keyword>
<comment type="caution">
    <text evidence="2">The sequence shown here is derived from an EMBL/GenBank/DDBJ whole genome shotgun (WGS) entry which is preliminary data.</text>
</comment>
<organism evidence="2 3">
    <name type="scientific">Anisodus tanguticus</name>
    <dbReference type="NCBI Taxonomy" id="243964"/>
    <lineage>
        <taxon>Eukaryota</taxon>
        <taxon>Viridiplantae</taxon>
        <taxon>Streptophyta</taxon>
        <taxon>Embryophyta</taxon>
        <taxon>Tracheophyta</taxon>
        <taxon>Spermatophyta</taxon>
        <taxon>Magnoliopsida</taxon>
        <taxon>eudicotyledons</taxon>
        <taxon>Gunneridae</taxon>
        <taxon>Pentapetalae</taxon>
        <taxon>asterids</taxon>
        <taxon>lamiids</taxon>
        <taxon>Solanales</taxon>
        <taxon>Solanaceae</taxon>
        <taxon>Solanoideae</taxon>
        <taxon>Hyoscyameae</taxon>
        <taxon>Anisodus</taxon>
    </lineage>
</organism>
<sequence length="88" mass="10725">MERIDERSRFIISKLVNKIKELENYEHVRLHLDDLESLKMLYDDLNMNLKILKRRKISWMRLIALPFNMIISTSIRLSLKIQKSRRVI</sequence>
<keyword evidence="3" id="KW-1185">Reference proteome</keyword>
<dbReference type="AlphaFoldDB" id="A0AAE1SCM6"/>
<dbReference type="Proteomes" id="UP001291623">
    <property type="component" value="Unassembled WGS sequence"/>
</dbReference>
<proteinExistence type="predicted"/>
<reference evidence="2" key="1">
    <citation type="submission" date="2023-12" db="EMBL/GenBank/DDBJ databases">
        <title>Genome assembly of Anisodus tanguticus.</title>
        <authorList>
            <person name="Wang Y.-J."/>
        </authorList>
    </citation>
    <scope>NUCLEOTIDE SEQUENCE</scope>
    <source>
        <strain evidence="2">KB-2021</strain>
        <tissue evidence="2">Leaf</tissue>
    </source>
</reference>
<dbReference type="EMBL" id="JAVYJV010000006">
    <property type="protein sequence ID" value="KAK4368339.1"/>
    <property type="molecule type" value="Genomic_DNA"/>
</dbReference>